<proteinExistence type="predicted"/>
<dbReference type="EMBL" id="CP071090">
    <property type="protein sequence ID" value="QSQ18771.1"/>
    <property type="molecule type" value="Genomic_DNA"/>
</dbReference>
<dbReference type="RefSeq" id="WP_206720359.1">
    <property type="nucleotide sequence ID" value="NZ_CP071090.1"/>
</dbReference>
<reference evidence="1 2" key="1">
    <citation type="submission" date="2021-02" db="EMBL/GenBank/DDBJ databases">
        <title>De Novo genome assembly of isolated myxobacteria.</title>
        <authorList>
            <person name="Stevens D.C."/>
        </authorList>
    </citation>
    <scope>NUCLEOTIDE SEQUENCE [LARGE SCALE GENOMIC DNA]</scope>
    <source>
        <strain evidence="2">SCPEA02</strain>
    </source>
</reference>
<keyword evidence="2" id="KW-1185">Reference proteome</keyword>
<organism evidence="1 2">
    <name type="scientific">Pyxidicoccus parkwayensis</name>
    <dbReference type="NCBI Taxonomy" id="2813578"/>
    <lineage>
        <taxon>Bacteria</taxon>
        <taxon>Pseudomonadati</taxon>
        <taxon>Myxococcota</taxon>
        <taxon>Myxococcia</taxon>
        <taxon>Myxococcales</taxon>
        <taxon>Cystobacterineae</taxon>
        <taxon>Myxococcaceae</taxon>
        <taxon>Pyxidicoccus</taxon>
    </lineage>
</organism>
<gene>
    <name evidence="1" type="ORF">JY651_25775</name>
</gene>
<dbReference type="InterPro" id="IPR025454">
    <property type="entry name" value="DUF4275"/>
</dbReference>
<protein>
    <submittedName>
        <fullName evidence="1">DUF4275 family protein</fullName>
    </submittedName>
</protein>
<accession>A0ABX7NJY9</accession>
<dbReference type="Proteomes" id="UP000662747">
    <property type="component" value="Chromosome"/>
</dbReference>
<dbReference type="Pfam" id="PF14101">
    <property type="entry name" value="DUF4275"/>
    <property type="match status" value="1"/>
</dbReference>
<evidence type="ECO:0000313" key="2">
    <source>
        <dbReference type="Proteomes" id="UP000662747"/>
    </source>
</evidence>
<evidence type="ECO:0000313" key="1">
    <source>
        <dbReference type="EMBL" id="QSQ18771.1"/>
    </source>
</evidence>
<name>A0ABX7NJY9_9BACT</name>
<sequence length="143" mass="16469">MSTADYIETLSRCGGTFRELLRRERWQQMQTWREVYAASLHVETGAWKHGALDWHVFSFGYARSLHGSKAQHAYALEPPGPLLVIPENEALPAVRLEAERLPDFSLLRQDLYVSPADFAWTMAFTHELPGGNGPYFSRREWMD</sequence>